<dbReference type="AlphaFoldDB" id="A0A6N6VUP4"/>
<proteinExistence type="inferred from homology"/>
<comment type="subcellular location">
    <subcellularLocation>
        <location evidence="1">Membrane</location>
        <topology evidence="1">Multi-pass membrane protein</topology>
    </subcellularLocation>
</comment>
<feature type="transmembrane region" description="Helical" evidence="6">
    <location>
        <begin position="308"/>
        <end position="341"/>
    </location>
</feature>
<dbReference type="PANTHER" id="PTHR21716">
    <property type="entry name" value="TRANSMEMBRANE PROTEIN"/>
    <property type="match status" value="1"/>
</dbReference>
<dbReference type="EMBL" id="WFLM01000002">
    <property type="protein sequence ID" value="KAB8039913.1"/>
    <property type="molecule type" value="Genomic_DNA"/>
</dbReference>
<name>A0A6N6VUP4_9BACT</name>
<protein>
    <submittedName>
        <fullName evidence="7">AI-2E family transporter</fullName>
    </submittedName>
</protein>
<evidence type="ECO:0000256" key="2">
    <source>
        <dbReference type="ARBA" id="ARBA00009773"/>
    </source>
</evidence>
<feature type="transmembrane region" description="Helical" evidence="6">
    <location>
        <begin position="155"/>
        <end position="178"/>
    </location>
</feature>
<organism evidence="7 8">
    <name type="scientific">Silvanigrella paludirubra</name>
    <dbReference type="NCBI Taxonomy" id="2499159"/>
    <lineage>
        <taxon>Bacteria</taxon>
        <taxon>Pseudomonadati</taxon>
        <taxon>Bdellovibrionota</taxon>
        <taxon>Oligoflexia</taxon>
        <taxon>Silvanigrellales</taxon>
        <taxon>Silvanigrellaceae</taxon>
        <taxon>Silvanigrella</taxon>
    </lineage>
</organism>
<feature type="transmembrane region" description="Helical" evidence="6">
    <location>
        <begin position="208"/>
        <end position="234"/>
    </location>
</feature>
<evidence type="ECO:0000256" key="1">
    <source>
        <dbReference type="ARBA" id="ARBA00004141"/>
    </source>
</evidence>
<evidence type="ECO:0000313" key="8">
    <source>
        <dbReference type="Proteomes" id="UP000437748"/>
    </source>
</evidence>
<gene>
    <name evidence="7" type="ORF">GCL60_06530</name>
</gene>
<dbReference type="InterPro" id="IPR002549">
    <property type="entry name" value="AI-2E-like"/>
</dbReference>
<evidence type="ECO:0000256" key="6">
    <source>
        <dbReference type="SAM" id="Phobius"/>
    </source>
</evidence>
<sequence length="362" mass="40119">MEVVVLSYFNRTKVFFLIIVFLCFFVVYPFLLPFVFGISFAFLYESVLEKLYQLFKFKKEIWKWFLSVILVVLTLTAIIGPVLTLVTTGIQESVTLINSLDSELKNPEAIKHASSNISVYLDKFSIHYSAEEIIVKATDVLKKIVTFLASGVGSALTATPAFMIKFSVFILTWIFFMIHGKKYRNYFLPILIPWEKEREIISKTISSVLKALIVANVLVSCIQAFLITSSLALFGIPRFALMGIIAFFASFIPVIGTAPVMIGAAAWCYFSQGRLGAAIGIIICAGLVSLVDNVMRPFLMKGGADLNFFWIFLAIVGGMSQFGVAGAVLGPVCFALFIASIKALKEEQSAMLTHQDEEVPNP</sequence>
<feature type="transmembrane region" description="Helical" evidence="6">
    <location>
        <begin position="64"/>
        <end position="86"/>
    </location>
</feature>
<dbReference type="GO" id="GO:0016020">
    <property type="term" value="C:membrane"/>
    <property type="evidence" value="ECO:0007669"/>
    <property type="project" value="UniProtKB-SubCell"/>
</dbReference>
<feature type="transmembrane region" description="Helical" evidence="6">
    <location>
        <begin position="240"/>
        <end position="270"/>
    </location>
</feature>
<evidence type="ECO:0000313" key="7">
    <source>
        <dbReference type="EMBL" id="KAB8039913.1"/>
    </source>
</evidence>
<evidence type="ECO:0000256" key="5">
    <source>
        <dbReference type="ARBA" id="ARBA00023136"/>
    </source>
</evidence>
<reference evidence="7 8" key="1">
    <citation type="submission" date="2019-10" db="EMBL/GenBank/DDBJ databases">
        <title>New species of Slilvanegrellaceae.</title>
        <authorList>
            <person name="Pitt A."/>
            <person name="Hahn M.W."/>
        </authorList>
    </citation>
    <scope>NUCLEOTIDE SEQUENCE [LARGE SCALE GENOMIC DNA]</scope>
    <source>
        <strain evidence="7 8">SP-Ram-0.45-NSY-1</strain>
    </source>
</reference>
<feature type="transmembrane region" description="Helical" evidence="6">
    <location>
        <begin position="277"/>
        <end position="296"/>
    </location>
</feature>
<dbReference type="Proteomes" id="UP000437748">
    <property type="component" value="Unassembled WGS sequence"/>
</dbReference>
<dbReference type="Pfam" id="PF01594">
    <property type="entry name" value="AI-2E_transport"/>
    <property type="match status" value="1"/>
</dbReference>
<evidence type="ECO:0000256" key="4">
    <source>
        <dbReference type="ARBA" id="ARBA00022989"/>
    </source>
</evidence>
<feature type="transmembrane region" description="Helical" evidence="6">
    <location>
        <begin position="14"/>
        <end position="43"/>
    </location>
</feature>
<evidence type="ECO:0000256" key="3">
    <source>
        <dbReference type="ARBA" id="ARBA00022692"/>
    </source>
</evidence>
<keyword evidence="5 6" id="KW-0472">Membrane</keyword>
<keyword evidence="8" id="KW-1185">Reference proteome</keyword>
<keyword evidence="4 6" id="KW-1133">Transmembrane helix</keyword>
<keyword evidence="3 6" id="KW-0812">Transmembrane</keyword>
<comment type="similarity">
    <text evidence="2">Belongs to the autoinducer-2 exporter (AI-2E) (TC 2.A.86) family.</text>
</comment>
<accession>A0A6N6VUP4</accession>
<dbReference type="PANTHER" id="PTHR21716:SF4">
    <property type="entry name" value="TRANSMEMBRANE PROTEIN 245"/>
    <property type="match status" value="1"/>
</dbReference>
<comment type="caution">
    <text evidence="7">The sequence shown here is derived from an EMBL/GenBank/DDBJ whole genome shotgun (WGS) entry which is preliminary data.</text>
</comment>